<comment type="caution">
    <text evidence="1">The sequence shown here is derived from an EMBL/GenBank/DDBJ whole genome shotgun (WGS) entry which is preliminary data.</text>
</comment>
<keyword evidence="2" id="KW-1185">Reference proteome</keyword>
<dbReference type="EMBL" id="JAHESF010000001">
    <property type="protein sequence ID" value="MBT1695463.1"/>
    <property type="molecule type" value="Genomic_DNA"/>
</dbReference>
<dbReference type="Gene3D" id="3.40.50.150">
    <property type="entry name" value="Vaccinia Virus protein VP39"/>
    <property type="match status" value="1"/>
</dbReference>
<evidence type="ECO:0000313" key="1">
    <source>
        <dbReference type="EMBL" id="MBT1695463.1"/>
    </source>
</evidence>
<reference evidence="1 2" key="1">
    <citation type="submission" date="2021-05" db="EMBL/GenBank/DDBJ databases">
        <title>A Polyphasic approach of four new species of the genus Ohtaekwangia: Ohtaekwangia histidinii sp. nov., Ohtaekwangia cretensis sp. nov., Ohtaekwangia indiensis sp. nov., Ohtaekwangia reichenbachii sp. nov. from diverse environment.</title>
        <authorList>
            <person name="Octaviana S."/>
        </authorList>
    </citation>
    <scope>NUCLEOTIDE SEQUENCE [LARGE SCALE GENOMIC DNA]</scope>
    <source>
        <strain evidence="1 2">PWU4</strain>
    </source>
</reference>
<gene>
    <name evidence="1" type="ORF">KK083_01155</name>
</gene>
<evidence type="ECO:0000313" key="2">
    <source>
        <dbReference type="Proteomes" id="UP001319200"/>
    </source>
</evidence>
<accession>A0AAP2DFC5</accession>
<sequence length="323" mass="37514">MGLHFVRAMLGENFAWREASHNTGTDIKDLKERSKNDPFLGELTILAKEMHLLLNDEQPSAFTRVAELSADFRKKYAREIDSTPGLKEFFENVSFVLARGYQAGVDRSSWRGEQVRPEAHMIPHMLHGESFQYYKWLGRMSSGFGDIVEIGCWMGATTFQLADGLSENNLNPKKKIHVIDTFRWDDDLALYGDHKSLKNKRTGDDFLDDFNAYTNLYREHIIPHRHMFVCDEALTQDSARQAVTNSSNPIEYLIQDIAPDYEFNEYIWKLYSPFFVDGKTILVYGEYGNFFATSLRRFVQDYSDHLIPIHKVYGNVKAFLYRQ</sequence>
<name>A0AAP2DFC5_9BACT</name>
<dbReference type="RefSeq" id="WP_254159603.1">
    <property type="nucleotide sequence ID" value="NZ_JAHESF010000001.1"/>
</dbReference>
<dbReference type="Proteomes" id="UP001319200">
    <property type="component" value="Unassembled WGS sequence"/>
</dbReference>
<dbReference type="InterPro" id="IPR029063">
    <property type="entry name" value="SAM-dependent_MTases_sf"/>
</dbReference>
<protein>
    <submittedName>
        <fullName evidence="1">Uncharacterized protein</fullName>
    </submittedName>
</protein>
<dbReference type="AlphaFoldDB" id="A0AAP2DFC5"/>
<proteinExistence type="predicted"/>
<organism evidence="1 2">
    <name type="scientific">Chryseosolibacter histidini</name>
    <dbReference type="NCBI Taxonomy" id="2782349"/>
    <lineage>
        <taxon>Bacteria</taxon>
        <taxon>Pseudomonadati</taxon>
        <taxon>Bacteroidota</taxon>
        <taxon>Cytophagia</taxon>
        <taxon>Cytophagales</taxon>
        <taxon>Chryseotaleaceae</taxon>
        <taxon>Chryseosolibacter</taxon>
    </lineage>
</organism>